<organism evidence="9 10">
    <name type="scientific">Thiorhodococcus minor</name>
    <dbReference type="NCBI Taxonomy" id="57489"/>
    <lineage>
        <taxon>Bacteria</taxon>
        <taxon>Pseudomonadati</taxon>
        <taxon>Pseudomonadota</taxon>
        <taxon>Gammaproteobacteria</taxon>
        <taxon>Chromatiales</taxon>
        <taxon>Chromatiaceae</taxon>
        <taxon>Thiorhodococcus</taxon>
    </lineage>
</organism>
<proteinExistence type="inferred from homology"/>
<evidence type="ECO:0000256" key="8">
    <source>
        <dbReference type="SAM" id="Phobius"/>
    </source>
</evidence>
<dbReference type="PANTHER" id="PTHR30047:SF7">
    <property type="entry name" value="HIGH-AFFINITY CHOLINE TRANSPORT PROTEIN"/>
    <property type="match status" value="1"/>
</dbReference>
<evidence type="ECO:0000256" key="3">
    <source>
        <dbReference type="ARBA" id="ARBA00022448"/>
    </source>
</evidence>
<comment type="similarity">
    <text evidence="2">Belongs to the BCCT transporter (TC 2.A.15) family.</text>
</comment>
<dbReference type="GO" id="GO:0005886">
    <property type="term" value="C:plasma membrane"/>
    <property type="evidence" value="ECO:0007669"/>
    <property type="project" value="UniProtKB-SubCell"/>
</dbReference>
<feature type="transmembrane region" description="Helical" evidence="8">
    <location>
        <begin position="463"/>
        <end position="486"/>
    </location>
</feature>
<feature type="transmembrane region" description="Helical" evidence="8">
    <location>
        <begin position="313"/>
        <end position="331"/>
    </location>
</feature>
<evidence type="ECO:0000256" key="6">
    <source>
        <dbReference type="ARBA" id="ARBA00022989"/>
    </source>
</evidence>
<keyword evidence="5 8" id="KW-0812">Transmembrane</keyword>
<dbReference type="EMBL" id="JAAIJQ010000025">
    <property type="protein sequence ID" value="NEV62275.1"/>
    <property type="molecule type" value="Genomic_DNA"/>
</dbReference>
<feature type="transmembrane region" description="Helical" evidence="8">
    <location>
        <begin position="253"/>
        <end position="275"/>
    </location>
</feature>
<dbReference type="Pfam" id="PF02028">
    <property type="entry name" value="BCCT"/>
    <property type="match status" value="1"/>
</dbReference>
<feature type="transmembrane region" description="Helical" evidence="8">
    <location>
        <begin position="403"/>
        <end position="427"/>
    </location>
</feature>
<comment type="caution">
    <text evidence="9">The sequence shown here is derived from an EMBL/GenBank/DDBJ whole genome shotgun (WGS) entry which is preliminary data.</text>
</comment>
<reference evidence="9 10" key="1">
    <citation type="submission" date="2020-02" db="EMBL/GenBank/DDBJ databases">
        <title>Genome sequences of Thiorhodococcus mannitoliphagus and Thiorhodococcus minor, purple sulfur photosynthetic bacteria in the gammaproteobacterial family, Chromatiaceae.</title>
        <authorList>
            <person name="Aviles F.A."/>
            <person name="Meyer T.E."/>
            <person name="Kyndt J.A."/>
        </authorList>
    </citation>
    <scope>NUCLEOTIDE SEQUENCE [LARGE SCALE GENOMIC DNA]</scope>
    <source>
        <strain evidence="9 10">DSM 11518</strain>
    </source>
</reference>
<evidence type="ECO:0000256" key="5">
    <source>
        <dbReference type="ARBA" id="ARBA00022692"/>
    </source>
</evidence>
<feature type="transmembrane region" description="Helical" evidence="8">
    <location>
        <begin position="175"/>
        <end position="202"/>
    </location>
</feature>
<evidence type="ECO:0000313" key="10">
    <source>
        <dbReference type="Proteomes" id="UP000483379"/>
    </source>
</evidence>
<evidence type="ECO:0000256" key="1">
    <source>
        <dbReference type="ARBA" id="ARBA00004651"/>
    </source>
</evidence>
<comment type="subcellular location">
    <subcellularLocation>
        <location evidence="1">Cell membrane</location>
        <topology evidence="1">Multi-pass membrane protein</topology>
    </subcellularLocation>
</comment>
<feature type="transmembrane region" description="Helical" evidence="8">
    <location>
        <begin position="439"/>
        <end position="457"/>
    </location>
</feature>
<name>A0A6M0K1S9_9GAMM</name>
<keyword evidence="3" id="KW-0813">Transport</keyword>
<feature type="transmembrane region" description="Helical" evidence="8">
    <location>
        <begin position="44"/>
        <end position="63"/>
    </location>
</feature>
<dbReference type="Proteomes" id="UP000483379">
    <property type="component" value="Unassembled WGS sequence"/>
</dbReference>
<evidence type="ECO:0000256" key="7">
    <source>
        <dbReference type="ARBA" id="ARBA00023136"/>
    </source>
</evidence>
<dbReference type="PANTHER" id="PTHR30047">
    <property type="entry name" value="HIGH-AFFINITY CHOLINE TRANSPORT PROTEIN-RELATED"/>
    <property type="match status" value="1"/>
</dbReference>
<feature type="transmembrane region" description="Helical" evidence="8">
    <location>
        <begin position="343"/>
        <end position="367"/>
    </location>
</feature>
<feature type="transmembrane region" description="Helical" evidence="8">
    <location>
        <begin position="222"/>
        <end position="241"/>
    </location>
</feature>
<keyword evidence="4" id="KW-1003">Cell membrane</keyword>
<keyword evidence="10" id="KW-1185">Reference proteome</keyword>
<evidence type="ECO:0000313" key="9">
    <source>
        <dbReference type="EMBL" id="NEV62275.1"/>
    </source>
</evidence>
<protein>
    <submittedName>
        <fullName evidence="9">BCCT family transporter</fullName>
    </submittedName>
</protein>
<dbReference type="GO" id="GO:0022857">
    <property type="term" value="F:transmembrane transporter activity"/>
    <property type="evidence" value="ECO:0007669"/>
    <property type="project" value="InterPro"/>
</dbReference>
<feature type="transmembrane region" description="Helical" evidence="8">
    <location>
        <begin position="83"/>
        <end position="104"/>
    </location>
</feature>
<keyword evidence="7 8" id="KW-0472">Membrane</keyword>
<accession>A0A6M0K1S9</accession>
<feature type="transmembrane region" description="Helical" evidence="8">
    <location>
        <begin position="134"/>
        <end position="154"/>
    </location>
</feature>
<sequence>MLKNPLLLTALTLTALVAVWGVVDTQGLASFAQAQVAQQFSSRAWFIMLVASLILIVLLWLAFSRFGDVRLGRDEDRPEFSTVSWLTMLFAAGMGVGLLFYGAAEPLTHYHVIEQHLSPGVAAGYAMVVTNFNWALHAWSIYAITALVIAYFAYRKGRAGLIGTPIRYTFRRGRWVAPLAWIADLLGIYAIAIGLAGSIAIGVFQVQGGLQNLLGLENAAGWLQYPVFALLCLAFLVPLTVDLSKGMARLSNVAMAIAVVLMVYLLLMGPTHFLMDGIVDSLGGYLSGLVRQSFATFPFFGQEFEQWFHDWTLNYMVWWIAWAPFVGVFVARISRGRTIRELILGVVLIPSLFSLFWFGVFGGIGLYGVMHTDLPILDVAINQPENTTFFVLDAAPLSSVTGALTVAAAFLFLVTSVVSAAFVLSMFSTGGNEDPPVRIKLIWGVILAALGLAMMLTGDVGTVRAIIALGAMAFVFILPILVVAFLKTLKQEERP</sequence>
<dbReference type="RefSeq" id="WP_164452748.1">
    <property type="nucleotide sequence ID" value="NZ_JAAIJQ010000025.1"/>
</dbReference>
<dbReference type="InterPro" id="IPR000060">
    <property type="entry name" value="BCCT_transptr"/>
</dbReference>
<keyword evidence="6 8" id="KW-1133">Transmembrane helix</keyword>
<evidence type="ECO:0000256" key="2">
    <source>
        <dbReference type="ARBA" id="ARBA00005658"/>
    </source>
</evidence>
<evidence type="ECO:0000256" key="4">
    <source>
        <dbReference type="ARBA" id="ARBA00022475"/>
    </source>
</evidence>
<gene>
    <name evidence="9" type="ORF">G3446_10300</name>
</gene>
<dbReference type="AlphaFoldDB" id="A0A6M0K1S9"/>